<reference evidence="4 5" key="1">
    <citation type="submission" date="2017-11" db="EMBL/GenBank/DDBJ databases">
        <title>De-novo sequencing of pomegranate (Punica granatum L.) genome.</title>
        <authorList>
            <person name="Akparov Z."/>
            <person name="Amiraslanov A."/>
            <person name="Hajiyeva S."/>
            <person name="Abbasov M."/>
            <person name="Kaur K."/>
            <person name="Hamwieh A."/>
            <person name="Solovyev V."/>
            <person name="Salamov A."/>
            <person name="Braich B."/>
            <person name="Kosarev P."/>
            <person name="Mahmoud A."/>
            <person name="Hajiyev E."/>
            <person name="Babayeva S."/>
            <person name="Izzatullayeva V."/>
            <person name="Mammadov A."/>
            <person name="Mammadov A."/>
            <person name="Sharifova S."/>
            <person name="Ojaghi J."/>
            <person name="Eynullazada K."/>
            <person name="Bayramov B."/>
            <person name="Abdulazimova A."/>
            <person name="Shahmuradov I."/>
        </authorList>
    </citation>
    <scope>NUCLEOTIDE SEQUENCE [LARGE SCALE GENOMIC DNA]</scope>
    <source>
        <strain evidence="5">cv. AG2017</strain>
        <tissue evidence="4">Leaf</tissue>
    </source>
</reference>
<dbReference type="PRINTS" id="PR00153">
    <property type="entry name" value="CSAPPISMRASE"/>
</dbReference>
<dbReference type="PROSITE" id="PS50072">
    <property type="entry name" value="CSA_PPIASE_2"/>
    <property type="match status" value="1"/>
</dbReference>
<keyword evidence="2" id="KW-0472">Membrane</keyword>
<dbReference type="InterPro" id="IPR029000">
    <property type="entry name" value="Cyclophilin-like_dom_sf"/>
</dbReference>
<dbReference type="PANTHER" id="PTHR47269">
    <property type="entry name" value="PEPTIDYL-PROLYL CIS-TRANS ISOMERASE CYP21-4"/>
    <property type="match status" value="1"/>
</dbReference>
<dbReference type="STRING" id="22663.A0A2I0K549"/>
<dbReference type="EC" id="5.2.1.8" evidence="1"/>
<comment type="similarity">
    <text evidence="1">Belongs to the cyclophilin-type PPIase family.</text>
</comment>
<dbReference type="Proteomes" id="UP000233551">
    <property type="component" value="Unassembled WGS sequence"/>
</dbReference>
<keyword evidence="1" id="KW-0413">Isomerase</keyword>
<organism evidence="4 5">
    <name type="scientific">Punica granatum</name>
    <name type="common">Pomegranate</name>
    <dbReference type="NCBI Taxonomy" id="22663"/>
    <lineage>
        <taxon>Eukaryota</taxon>
        <taxon>Viridiplantae</taxon>
        <taxon>Streptophyta</taxon>
        <taxon>Embryophyta</taxon>
        <taxon>Tracheophyta</taxon>
        <taxon>Spermatophyta</taxon>
        <taxon>Magnoliopsida</taxon>
        <taxon>eudicotyledons</taxon>
        <taxon>Gunneridae</taxon>
        <taxon>Pentapetalae</taxon>
        <taxon>rosids</taxon>
        <taxon>malvids</taxon>
        <taxon>Myrtales</taxon>
        <taxon>Lythraceae</taxon>
        <taxon>Punica</taxon>
    </lineage>
</organism>
<feature type="transmembrane region" description="Helical" evidence="2">
    <location>
        <begin position="21"/>
        <end position="45"/>
    </location>
</feature>
<keyword evidence="1" id="KW-0697">Rotamase</keyword>
<comment type="caution">
    <text evidence="4">The sequence shown here is derived from an EMBL/GenBank/DDBJ whole genome shotgun (WGS) entry which is preliminary data.</text>
</comment>
<dbReference type="AlphaFoldDB" id="A0A2I0K549"/>
<dbReference type="SUPFAM" id="SSF50891">
    <property type="entry name" value="Cyclophilin-like"/>
    <property type="match status" value="1"/>
</dbReference>
<gene>
    <name evidence="4" type="ORF">CRG98_015917</name>
</gene>
<evidence type="ECO:0000313" key="4">
    <source>
        <dbReference type="EMBL" id="PKI63668.1"/>
    </source>
</evidence>
<evidence type="ECO:0000259" key="3">
    <source>
        <dbReference type="PROSITE" id="PS50072"/>
    </source>
</evidence>
<name>A0A2I0K549_PUNGR</name>
<evidence type="ECO:0000256" key="1">
    <source>
        <dbReference type="RuleBase" id="RU363019"/>
    </source>
</evidence>
<feature type="domain" description="PPIase cyclophilin-type" evidence="3">
    <location>
        <begin position="82"/>
        <end position="234"/>
    </location>
</feature>
<dbReference type="Pfam" id="PF00160">
    <property type="entry name" value="Pro_isomerase"/>
    <property type="match status" value="1"/>
</dbReference>
<keyword evidence="2" id="KW-1133">Transmembrane helix</keyword>
<evidence type="ECO:0000313" key="5">
    <source>
        <dbReference type="Proteomes" id="UP000233551"/>
    </source>
</evidence>
<dbReference type="EMBL" id="PGOL01000874">
    <property type="protein sequence ID" value="PKI63668.1"/>
    <property type="molecule type" value="Genomic_DNA"/>
</dbReference>
<dbReference type="InterPro" id="IPR002130">
    <property type="entry name" value="Cyclophilin-type_PPIase_dom"/>
</dbReference>
<sequence length="238" mass="26571">MARIKPQTLLLQSKKKKGPNRISIATIILYALIIGLISLSMVATFRHWSRRSMEQTGVGLKNSEPEVHESDVHDELSRQYDLPGYAILSTSKGDIKVELSKDVAPGIVDKFLDLCQKGEFKGIPFQHVIKNYLIRGGKSRAGAAESWISEGKLRTQLVPRRKHDAFMLGTSKKGLDDKSFDLIITTASIPDFDDKLIMFGRVIGGENVVKKIEGLETDEQYHPKSPISIVNVTLKQEI</sequence>
<protein>
    <recommendedName>
        <fullName evidence="1">Peptidyl-prolyl cis-trans isomerase</fullName>
        <shortName evidence="1">PPIase</shortName>
        <ecNumber evidence="1">5.2.1.8</ecNumber>
    </recommendedName>
</protein>
<keyword evidence="5" id="KW-1185">Reference proteome</keyword>
<dbReference type="PANTHER" id="PTHR47269:SF1">
    <property type="entry name" value="PEPTIDYL-PROLYL CIS-TRANS ISOMERASE CYP21-4"/>
    <property type="match status" value="1"/>
</dbReference>
<accession>A0A2I0K549</accession>
<dbReference type="Gene3D" id="2.40.100.10">
    <property type="entry name" value="Cyclophilin-like"/>
    <property type="match status" value="1"/>
</dbReference>
<dbReference type="GO" id="GO:0003755">
    <property type="term" value="F:peptidyl-prolyl cis-trans isomerase activity"/>
    <property type="evidence" value="ECO:0007669"/>
    <property type="project" value="UniProtKB-UniRule"/>
</dbReference>
<proteinExistence type="inferred from homology"/>
<comment type="function">
    <text evidence="1">PPIases accelerate the folding of proteins. It catalyzes the cis-trans isomerization of proline imidic peptide bonds in oligopeptides.</text>
</comment>
<comment type="catalytic activity">
    <reaction evidence="1">
        <text>[protein]-peptidylproline (omega=180) = [protein]-peptidylproline (omega=0)</text>
        <dbReference type="Rhea" id="RHEA:16237"/>
        <dbReference type="Rhea" id="RHEA-COMP:10747"/>
        <dbReference type="Rhea" id="RHEA-COMP:10748"/>
        <dbReference type="ChEBI" id="CHEBI:83833"/>
        <dbReference type="ChEBI" id="CHEBI:83834"/>
        <dbReference type="EC" id="5.2.1.8"/>
    </reaction>
</comment>
<keyword evidence="2" id="KW-0812">Transmembrane</keyword>
<evidence type="ECO:0000256" key="2">
    <source>
        <dbReference type="SAM" id="Phobius"/>
    </source>
</evidence>